<keyword evidence="1" id="KW-0812">Transmembrane</keyword>
<evidence type="ECO:0000313" key="3">
    <source>
        <dbReference type="Proteomes" id="UP000272025"/>
    </source>
</evidence>
<accession>A0A3N2PND1</accession>
<protein>
    <submittedName>
        <fullName evidence="2">Uncharacterized protein</fullName>
    </submittedName>
</protein>
<keyword evidence="1" id="KW-1133">Transmembrane helix</keyword>
<dbReference type="AlphaFoldDB" id="A0A3N2PND1"/>
<proteinExistence type="predicted"/>
<dbReference type="EMBL" id="ML119060">
    <property type="protein sequence ID" value="ROT35846.1"/>
    <property type="molecule type" value="Genomic_DNA"/>
</dbReference>
<dbReference type="RefSeq" id="XP_028463652.1">
    <property type="nucleotide sequence ID" value="XM_028615449.1"/>
</dbReference>
<keyword evidence="3" id="KW-1185">Reference proteome</keyword>
<name>A0A3N2PND1_SODAK</name>
<keyword evidence="1" id="KW-0472">Membrane</keyword>
<evidence type="ECO:0000256" key="1">
    <source>
        <dbReference type="SAM" id="Phobius"/>
    </source>
</evidence>
<dbReference type="Proteomes" id="UP000272025">
    <property type="component" value="Unassembled WGS sequence"/>
</dbReference>
<dbReference type="GeneID" id="39583926"/>
<evidence type="ECO:0000313" key="2">
    <source>
        <dbReference type="EMBL" id="ROT35846.1"/>
    </source>
</evidence>
<organism evidence="2 3">
    <name type="scientific">Sodiomyces alkalinus (strain CBS 110278 / VKM F-3762 / F11)</name>
    <name type="common">Alkaliphilic filamentous fungus</name>
    <dbReference type="NCBI Taxonomy" id="1314773"/>
    <lineage>
        <taxon>Eukaryota</taxon>
        <taxon>Fungi</taxon>
        <taxon>Dikarya</taxon>
        <taxon>Ascomycota</taxon>
        <taxon>Pezizomycotina</taxon>
        <taxon>Sordariomycetes</taxon>
        <taxon>Hypocreomycetidae</taxon>
        <taxon>Glomerellales</taxon>
        <taxon>Plectosphaerellaceae</taxon>
        <taxon>Sodiomyces</taxon>
    </lineage>
</organism>
<sequence length="53" mass="6104">MFSSFVVDNYLFPLYFIFLLFAEYRCCLGLDSPKIELSYHNAGSTFEVITPAL</sequence>
<feature type="transmembrane region" description="Helical" evidence="1">
    <location>
        <begin position="12"/>
        <end position="30"/>
    </location>
</feature>
<gene>
    <name evidence="2" type="ORF">SODALDRAFT_52487</name>
</gene>
<reference evidence="2 3" key="1">
    <citation type="journal article" date="2018" name="Mol. Ecol.">
        <title>The obligate alkalophilic soda-lake fungus Sodiomyces alkalinus has shifted to a protein diet.</title>
        <authorList>
            <person name="Grum-Grzhimaylo A.A."/>
            <person name="Falkoski D.L."/>
            <person name="van den Heuvel J."/>
            <person name="Valero-Jimenez C.A."/>
            <person name="Min B."/>
            <person name="Choi I.G."/>
            <person name="Lipzen A."/>
            <person name="Daum C.G."/>
            <person name="Aanen D.K."/>
            <person name="Tsang A."/>
            <person name="Henrissat B."/>
            <person name="Bilanenko E.N."/>
            <person name="de Vries R.P."/>
            <person name="van Kan J.A.L."/>
            <person name="Grigoriev I.V."/>
            <person name="Debets A.J.M."/>
        </authorList>
    </citation>
    <scope>NUCLEOTIDE SEQUENCE [LARGE SCALE GENOMIC DNA]</scope>
    <source>
        <strain evidence="2 3">F11</strain>
    </source>
</reference>